<keyword evidence="2" id="KW-0418">Kinase</keyword>
<keyword evidence="2" id="KW-0808">Transferase</keyword>
<sequence>MTTSNFSLKSRSLKFKWTFGASAAIFLTFFLFSYAIYQGIGQMLLNEEEQKVDSLLAETTANEVLKKW</sequence>
<dbReference type="EMBL" id="AODM01000055">
    <property type="protein sequence ID" value="EUJ49255.1"/>
    <property type="molecule type" value="Genomic_DNA"/>
</dbReference>
<protein>
    <submittedName>
        <fullName evidence="2">Two-component sensor histidine kinase lisK</fullName>
    </submittedName>
</protein>
<proteinExistence type="predicted"/>
<accession>W7DGV5</accession>
<dbReference type="Proteomes" id="UP000019241">
    <property type="component" value="Unassembled WGS sequence"/>
</dbReference>
<keyword evidence="1" id="KW-0812">Transmembrane</keyword>
<evidence type="ECO:0000313" key="3">
    <source>
        <dbReference type="Proteomes" id="UP000019241"/>
    </source>
</evidence>
<keyword evidence="1" id="KW-0472">Membrane</keyword>
<dbReference type="PATRIC" id="fig|1265822.4.peg.3278"/>
<name>W7DGV5_9LIST</name>
<reference evidence="2 3" key="1">
    <citation type="submission" date="2012-12" db="EMBL/GenBank/DDBJ databases">
        <title>Novel taxa of Listeriaceae from agricultural environments in the United States.</title>
        <authorList>
            <person name="den Bakker H.C."/>
            <person name="Allred A."/>
            <person name="Warchocki S."/>
            <person name="Wright E.M."/>
            <person name="Burrell A."/>
            <person name="Nightingale K.K."/>
            <person name="Kephart D."/>
            <person name="Wiedmann M."/>
        </authorList>
    </citation>
    <scope>NUCLEOTIDE SEQUENCE [LARGE SCALE GENOMIC DNA]</scope>
    <source>
        <strain evidence="2 3">FSL S10-1203</strain>
    </source>
</reference>
<dbReference type="GO" id="GO:0016301">
    <property type="term" value="F:kinase activity"/>
    <property type="evidence" value="ECO:0007669"/>
    <property type="project" value="UniProtKB-KW"/>
</dbReference>
<evidence type="ECO:0000313" key="2">
    <source>
        <dbReference type="EMBL" id="EUJ49255.1"/>
    </source>
</evidence>
<evidence type="ECO:0000256" key="1">
    <source>
        <dbReference type="SAM" id="Phobius"/>
    </source>
</evidence>
<dbReference type="AlphaFoldDB" id="W7DGV5"/>
<feature type="transmembrane region" description="Helical" evidence="1">
    <location>
        <begin position="17"/>
        <end position="37"/>
    </location>
</feature>
<keyword evidence="1" id="KW-1133">Transmembrane helix</keyword>
<comment type="caution">
    <text evidence="2">The sequence shown here is derived from an EMBL/GenBank/DDBJ whole genome shotgun (WGS) entry which is preliminary data.</text>
</comment>
<gene>
    <name evidence="2" type="ORF">MCOL2_16127</name>
</gene>
<organism evidence="2 3">
    <name type="scientific">Listeria fleischmannii FSL S10-1203</name>
    <dbReference type="NCBI Taxonomy" id="1265822"/>
    <lineage>
        <taxon>Bacteria</taxon>
        <taxon>Bacillati</taxon>
        <taxon>Bacillota</taxon>
        <taxon>Bacilli</taxon>
        <taxon>Bacillales</taxon>
        <taxon>Listeriaceae</taxon>
        <taxon>Listeria</taxon>
    </lineage>
</organism>